<feature type="transmembrane region" description="Helical" evidence="10">
    <location>
        <begin position="550"/>
        <end position="571"/>
    </location>
</feature>
<evidence type="ECO:0000313" key="11">
    <source>
        <dbReference type="EMBL" id="PFH63117.1"/>
    </source>
</evidence>
<evidence type="ECO:0000256" key="3">
    <source>
        <dbReference type="ARBA" id="ARBA00022448"/>
    </source>
</evidence>
<feature type="region of interest" description="Disordered" evidence="9">
    <location>
        <begin position="1"/>
        <end position="83"/>
    </location>
</feature>
<dbReference type="NCBIfam" id="TIGR00727">
    <property type="entry name" value="ISP4_OPT"/>
    <property type="match status" value="1"/>
</dbReference>
<feature type="compositionally biased region" description="Basic and acidic residues" evidence="9">
    <location>
        <begin position="1"/>
        <end position="12"/>
    </location>
</feature>
<reference evidence="11 12" key="2">
    <citation type="journal article" date="2017" name="Sci. Rep.">
        <title>Ant-infecting Ophiocordyceps genomes reveal a high diversity of potential behavioral manipulation genes and a possible major role for enterotoxins.</title>
        <authorList>
            <person name="de Bekker C."/>
            <person name="Ohm R.A."/>
            <person name="Evans H.C."/>
            <person name="Brachmann A."/>
            <person name="Hughes D.P."/>
        </authorList>
    </citation>
    <scope>NUCLEOTIDE SEQUENCE [LARGE SCALE GENOMIC DNA]</scope>
    <source>
        <strain evidence="11 12">SC16a</strain>
    </source>
</reference>
<feature type="transmembrane region" description="Helical" evidence="10">
    <location>
        <begin position="168"/>
        <end position="186"/>
    </location>
</feature>
<keyword evidence="12" id="KW-1185">Reference proteome</keyword>
<dbReference type="EMBL" id="LAZP02000008">
    <property type="protein sequence ID" value="PFH63117.1"/>
    <property type="molecule type" value="Genomic_DNA"/>
</dbReference>
<evidence type="ECO:0000256" key="2">
    <source>
        <dbReference type="ARBA" id="ARBA00008807"/>
    </source>
</evidence>
<feature type="transmembrane region" description="Helical" evidence="10">
    <location>
        <begin position="609"/>
        <end position="629"/>
    </location>
</feature>
<feature type="transmembrane region" description="Helical" evidence="10">
    <location>
        <begin position="770"/>
        <end position="794"/>
    </location>
</feature>
<accession>A0A2A9PS57</accession>
<evidence type="ECO:0000256" key="10">
    <source>
        <dbReference type="SAM" id="Phobius"/>
    </source>
</evidence>
<sequence length="877" mass="98478">MAPVEREKKDGHDEDGEPKSTATETMIDDNEKENPRVAATENKNDEEEKEKPQVAAMEQKVTEGQEDEKQELQEDSTESLSEEALTASLQELLEKHELDQNFPSHLLNGARDFLRRRQAGERTEDGHQLMASFNEYSELVRNSSPYMEVRAVVDVTDDPSIPVGTFRVFLLGTFFSAAGSAMHQFFSLRLPGISISTFVVQLLAMPLGVAMARWLPKNRRLGYGRFTFNLNPGDFSQKEHLLIAMMANVSLGSPYVVAIVQVLKLDLFYGEKVLSHSIPWQMLTLVSTQLLGYGCAGLTRRFLVYPPSMIWPRTLATLALTKALRRESGPSSWKLTEMTRYRFFMVAFAAMFVWFWIPNYFFESLRLFNWPTWFSPGNTTLALVVGSTCGLGLFNVLPTFDWNTATSLGDPIVTPLFTLLNFAAGMALSALIILPMYFGNFMNAGFLPINNNKIYDNSAEIYDVQSILTPELTLDEEAYLNYSIPYLSTTLVVQMVAIFVVYVAVPVHVFLYFRRDIAAGLRAAWSRKPREEEFDDVHNRLMSAYPEVPHWWYGVVLLLSFTLACVSVSAFPTGMPIWGIVVAVSFTMLLQIPIGMLLAISNIEVSTSILAFLIAGFAMEGKVLENLIFKMYSFMSTSQSLHFAGDLKLAHYAKIPPRWAFGAQIYATLLGGFVALGVNHWSLDNIKDVCQEGQAERFICPHTHSFFVSSVLWGAIGPRRLFGSDGPYRGVLYFLPLGIIIPLAAWYLVRRWPNSWLRHFNAPIFLAGPVAWAPLNLSYMQGTVALALFFNRYIKNRYPAWWTKYAYVLAASFSAATGVAALFIFFGLQRWNIKIDWIGNNIASQGVDQGGFLTANGTKLKCANLHLQPGETFASGF</sequence>
<dbReference type="GO" id="GO:0015031">
    <property type="term" value="P:protein transport"/>
    <property type="evidence" value="ECO:0007669"/>
    <property type="project" value="UniProtKB-KW"/>
</dbReference>
<feature type="transmembrane region" description="Helical" evidence="10">
    <location>
        <begin position="381"/>
        <end position="400"/>
    </location>
</feature>
<feature type="transmembrane region" description="Helical" evidence="10">
    <location>
        <begin position="412"/>
        <end position="438"/>
    </location>
</feature>
<keyword evidence="8 10" id="KW-0472">Membrane</keyword>
<dbReference type="InterPro" id="IPR004648">
    <property type="entry name" value="Oligpept_transpt"/>
</dbReference>
<comment type="similarity">
    <text evidence="2">Belongs to the oligopeptide OPT transporter family.</text>
</comment>
<feature type="transmembrane region" description="Helical" evidence="10">
    <location>
        <begin position="806"/>
        <end position="828"/>
    </location>
</feature>
<comment type="caution">
    <text evidence="11">The sequence shown here is derived from an EMBL/GenBank/DDBJ whole genome shotgun (WGS) entry which is preliminary data.</text>
</comment>
<keyword evidence="6" id="KW-0653">Protein transport</keyword>
<feature type="transmembrane region" description="Helical" evidence="10">
    <location>
        <begin position="283"/>
        <end position="303"/>
    </location>
</feature>
<feature type="compositionally biased region" description="Acidic residues" evidence="9">
    <location>
        <begin position="64"/>
        <end position="81"/>
    </location>
</feature>
<evidence type="ECO:0000256" key="9">
    <source>
        <dbReference type="SAM" id="MobiDB-lite"/>
    </source>
</evidence>
<feature type="transmembrane region" description="Helical" evidence="10">
    <location>
        <begin position="577"/>
        <end position="600"/>
    </location>
</feature>
<evidence type="ECO:0008006" key="13">
    <source>
        <dbReference type="Google" id="ProtNLM"/>
    </source>
</evidence>
<keyword evidence="5" id="KW-0571">Peptide transport</keyword>
<feature type="transmembrane region" description="Helical" evidence="10">
    <location>
        <begin position="728"/>
        <end position="749"/>
    </location>
</feature>
<evidence type="ECO:0000313" key="12">
    <source>
        <dbReference type="Proteomes" id="UP000037136"/>
    </source>
</evidence>
<dbReference type="Proteomes" id="UP000037136">
    <property type="component" value="Unassembled WGS sequence"/>
</dbReference>
<protein>
    <recommendedName>
        <fullName evidence="13">OPT family small oligopeptide transporter</fullName>
    </recommendedName>
</protein>
<proteinExistence type="inferred from homology"/>
<feature type="transmembrane region" description="Helical" evidence="10">
    <location>
        <begin position="491"/>
        <end position="513"/>
    </location>
</feature>
<reference evidence="11 12" key="1">
    <citation type="journal article" date="2015" name="BMC Genomics">
        <title>Gene expression during zombie ant biting behavior reflects the complexity underlying fungal parasitic behavioral manipulation.</title>
        <authorList>
            <person name="de Bekker C."/>
            <person name="Ohm R.A."/>
            <person name="Loreto R.G."/>
            <person name="Sebastian A."/>
            <person name="Albert I."/>
            <person name="Merrow M."/>
            <person name="Brachmann A."/>
            <person name="Hughes D.P."/>
        </authorList>
    </citation>
    <scope>NUCLEOTIDE SEQUENCE [LARGE SCALE GENOMIC DNA]</scope>
    <source>
        <strain evidence="11 12">SC16a</strain>
    </source>
</reference>
<dbReference type="GO" id="GO:0035673">
    <property type="term" value="F:oligopeptide transmembrane transporter activity"/>
    <property type="evidence" value="ECO:0007669"/>
    <property type="project" value="InterPro"/>
</dbReference>
<feature type="transmembrane region" description="Helical" evidence="10">
    <location>
        <begin position="241"/>
        <end position="263"/>
    </location>
</feature>
<feature type="transmembrane region" description="Helical" evidence="10">
    <location>
        <begin position="659"/>
        <end position="678"/>
    </location>
</feature>
<feature type="transmembrane region" description="Helical" evidence="10">
    <location>
        <begin position="192"/>
        <end position="215"/>
    </location>
</feature>
<evidence type="ECO:0000256" key="7">
    <source>
        <dbReference type="ARBA" id="ARBA00022989"/>
    </source>
</evidence>
<dbReference type="InterPro" id="IPR004813">
    <property type="entry name" value="OPT"/>
</dbReference>
<comment type="subcellular location">
    <subcellularLocation>
        <location evidence="1">Membrane</location>
        <topology evidence="1">Multi-pass membrane protein</topology>
    </subcellularLocation>
</comment>
<gene>
    <name evidence="11" type="ORF">XA68_17761</name>
</gene>
<evidence type="ECO:0000256" key="4">
    <source>
        <dbReference type="ARBA" id="ARBA00022692"/>
    </source>
</evidence>
<dbReference type="GO" id="GO:0016020">
    <property type="term" value="C:membrane"/>
    <property type="evidence" value="ECO:0007669"/>
    <property type="project" value="UniProtKB-SubCell"/>
</dbReference>
<evidence type="ECO:0000256" key="1">
    <source>
        <dbReference type="ARBA" id="ARBA00004141"/>
    </source>
</evidence>
<keyword evidence="4 10" id="KW-0812">Transmembrane</keyword>
<dbReference type="AlphaFoldDB" id="A0A2A9PS57"/>
<evidence type="ECO:0000256" key="6">
    <source>
        <dbReference type="ARBA" id="ARBA00022927"/>
    </source>
</evidence>
<feature type="transmembrane region" description="Helical" evidence="10">
    <location>
        <begin position="341"/>
        <end position="361"/>
    </location>
</feature>
<organism evidence="11 12">
    <name type="scientific">Ophiocordyceps unilateralis</name>
    <name type="common">Zombie-ant fungus</name>
    <name type="synonym">Torrubia unilateralis</name>
    <dbReference type="NCBI Taxonomy" id="268505"/>
    <lineage>
        <taxon>Eukaryota</taxon>
        <taxon>Fungi</taxon>
        <taxon>Dikarya</taxon>
        <taxon>Ascomycota</taxon>
        <taxon>Pezizomycotina</taxon>
        <taxon>Sordariomycetes</taxon>
        <taxon>Hypocreomycetidae</taxon>
        <taxon>Hypocreales</taxon>
        <taxon>Ophiocordycipitaceae</taxon>
        <taxon>Ophiocordyceps</taxon>
    </lineage>
</organism>
<dbReference type="PANTHER" id="PTHR22601">
    <property type="entry name" value="ISP4 LIKE PROTEIN"/>
    <property type="match status" value="1"/>
</dbReference>
<keyword evidence="7 10" id="KW-1133">Transmembrane helix</keyword>
<dbReference type="OrthoDB" id="9986677at2759"/>
<keyword evidence="3" id="KW-0813">Transport</keyword>
<dbReference type="Pfam" id="PF03169">
    <property type="entry name" value="OPT"/>
    <property type="match status" value="1"/>
</dbReference>
<evidence type="ECO:0000256" key="8">
    <source>
        <dbReference type="ARBA" id="ARBA00023136"/>
    </source>
</evidence>
<name>A0A2A9PS57_OPHUN</name>
<dbReference type="NCBIfam" id="TIGR00728">
    <property type="entry name" value="OPT_sfam"/>
    <property type="match status" value="1"/>
</dbReference>
<evidence type="ECO:0000256" key="5">
    <source>
        <dbReference type="ARBA" id="ARBA00022856"/>
    </source>
</evidence>